<dbReference type="EMBL" id="JAAVMX010000004">
    <property type="protein sequence ID" value="KAF4509639.1"/>
    <property type="molecule type" value="Genomic_DNA"/>
</dbReference>
<protein>
    <submittedName>
        <fullName evidence="2">Uncharacterized protein</fullName>
    </submittedName>
</protein>
<reference evidence="2 3" key="1">
    <citation type="journal article" date="2020" name="Genome Biol. Evol.">
        <title>A new high-quality draft genome assembly of the Chinese cordyceps Ophiocordyceps sinensis.</title>
        <authorList>
            <person name="Shu R."/>
            <person name="Zhang J."/>
            <person name="Meng Q."/>
            <person name="Zhang H."/>
            <person name="Zhou G."/>
            <person name="Li M."/>
            <person name="Wu P."/>
            <person name="Zhao Y."/>
            <person name="Chen C."/>
            <person name="Qin Q."/>
        </authorList>
    </citation>
    <scope>NUCLEOTIDE SEQUENCE [LARGE SCALE GENOMIC DNA]</scope>
    <source>
        <strain evidence="2 3">IOZ07</strain>
    </source>
</reference>
<feature type="region of interest" description="Disordered" evidence="1">
    <location>
        <begin position="33"/>
        <end position="80"/>
    </location>
</feature>
<feature type="region of interest" description="Disordered" evidence="1">
    <location>
        <begin position="321"/>
        <end position="365"/>
    </location>
</feature>
<gene>
    <name evidence="2" type="ORF">G6O67_003787</name>
</gene>
<evidence type="ECO:0000256" key="1">
    <source>
        <dbReference type="SAM" id="MobiDB-lite"/>
    </source>
</evidence>
<feature type="compositionally biased region" description="Basic and acidic residues" evidence="1">
    <location>
        <begin position="325"/>
        <end position="345"/>
    </location>
</feature>
<feature type="compositionally biased region" description="Acidic residues" evidence="1">
    <location>
        <begin position="346"/>
        <end position="365"/>
    </location>
</feature>
<sequence length="365" mass="40480">MMYPAYGGLAPDTLPLSHPHDAFFHHVPTQVAISRPARRPSRNPTGQPTGQPRPGSTLRVSKPSSANNSPRSSTSTNRWRTMMVDCSTPYRQRQVMDYFGVTHGNEMVMPTKQATRPLSWHPTSYMHQAPSQYQQYLSYPLTCSNMYLDTQDPISGHQPHFSPTMASYSNDTSPCSTFSPLPLFPGHDDAACVQADAWDFSQRSTPFYASSMDGRSMPDQLHALSGSVSQRTPASGVADWGAFVTQRYDNTSPPTPETFPQMQHSQPAVSEVNLAHEALNKAEDEGEILVGMGLYDAPDKFDEDPQLNNYRSTVSSLLGCSFRPQEPRGKGLKLEETWEPPKSENAEEEDDDDEAEEAQDSDDLA</sequence>
<organism evidence="2 3">
    <name type="scientific">Ophiocordyceps sinensis</name>
    <dbReference type="NCBI Taxonomy" id="72228"/>
    <lineage>
        <taxon>Eukaryota</taxon>
        <taxon>Fungi</taxon>
        <taxon>Dikarya</taxon>
        <taxon>Ascomycota</taxon>
        <taxon>Pezizomycotina</taxon>
        <taxon>Sordariomycetes</taxon>
        <taxon>Hypocreomycetidae</taxon>
        <taxon>Hypocreales</taxon>
        <taxon>Ophiocordycipitaceae</taxon>
        <taxon>Ophiocordyceps</taxon>
    </lineage>
</organism>
<dbReference type="OrthoDB" id="5378435at2759"/>
<keyword evidence="3" id="KW-1185">Reference proteome</keyword>
<dbReference type="Proteomes" id="UP000557566">
    <property type="component" value="Unassembled WGS sequence"/>
</dbReference>
<accession>A0A8H4PSH3</accession>
<evidence type="ECO:0000313" key="2">
    <source>
        <dbReference type="EMBL" id="KAF4509639.1"/>
    </source>
</evidence>
<dbReference type="AlphaFoldDB" id="A0A8H4PSH3"/>
<comment type="caution">
    <text evidence="2">The sequence shown here is derived from an EMBL/GenBank/DDBJ whole genome shotgun (WGS) entry which is preliminary data.</text>
</comment>
<feature type="compositionally biased region" description="Low complexity" evidence="1">
    <location>
        <begin position="44"/>
        <end position="80"/>
    </location>
</feature>
<evidence type="ECO:0000313" key="3">
    <source>
        <dbReference type="Proteomes" id="UP000557566"/>
    </source>
</evidence>
<name>A0A8H4PSH3_9HYPO</name>
<proteinExistence type="predicted"/>